<keyword evidence="5" id="KW-1185">Reference proteome</keyword>
<dbReference type="Pfam" id="PF00611">
    <property type="entry name" value="FCH"/>
    <property type="match status" value="1"/>
</dbReference>
<dbReference type="GO" id="GO:0006897">
    <property type="term" value="P:endocytosis"/>
    <property type="evidence" value="ECO:0007669"/>
    <property type="project" value="UniProtKB-KW"/>
</dbReference>
<evidence type="ECO:0000259" key="3">
    <source>
        <dbReference type="SMART" id="SM00055"/>
    </source>
</evidence>
<dbReference type="OrthoDB" id="27823at2759"/>
<reference evidence="4" key="1">
    <citation type="submission" date="2020-12" db="EMBL/GenBank/DDBJ databases">
        <title>Metabolic potential, ecology and presence of endohyphal bacteria is reflected in genomic diversity of Mucoromycotina.</title>
        <authorList>
            <person name="Muszewska A."/>
            <person name="Okrasinska A."/>
            <person name="Steczkiewicz K."/>
            <person name="Drgas O."/>
            <person name="Orlowska M."/>
            <person name="Perlinska-Lenart U."/>
            <person name="Aleksandrzak-Piekarczyk T."/>
            <person name="Szatraj K."/>
            <person name="Zielenkiewicz U."/>
            <person name="Pilsyk S."/>
            <person name="Malc E."/>
            <person name="Mieczkowski P."/>
            <person name="Kruszewska J.S."/>
            <person name="Biernat P."/>
            <person name="Pawlowska J."/>
        </authorList>
    </citation>
    <scope>NUCLEOTIDE SEQUENCE</scope>
    <source>
        <strain evidence="4">CBS 226.32</strain>
    </source>
</reference>
<dbReference type="PANTHER" id="PTHR23065">
    <property type="entry name" value="PROLINE-SERINE-THREONINE PHOSPHATASE INTERACTING PROTEIN 1"/>
    <property type="match status" value="1"/>
</dbReference>
<dbReference type="SMART" id="SM00055">
    <property type="entry name" value="FCH"/>
    <property type="match status" value="1"/>
</dbReference>
<dbReference type="AlphaFoldDB" id="A0A8H7RA01"/>
<sequence length="740" mass="83257">MSNPNAYVEAFLTKKPKEGISIAQTRLKDAMALDMELAEYFKERSQIEEVYAKSLAKASKRLYMMEPSVLGHFAPVWELLLKEFNQVANYHSEMAHKVSQNIEKPLRASPSEDYHQLQQLEPLIQSIENKNNKLASVKGSIFKKSRNSTSGTKNTSWQNEGVEYLNLHQKIDEARLTRLKTLVEDFERVQSEQLMKRVEMANITLSAASVFDVQHDINDFCKERGKGLTTLEHDSMSASSNRQRSSTMSSHDSHRSTNKFKSVFMKKKKTEDSDFSPQHRGYSDVREEENIQLPQTSFAPAPASEHIPVPVPIESTSTPTMNSSPLVDAEGFSIPQSTNSFPTIASDVSSRNTSDDFDSDFQSLKLNQKLQINIKNDAVQEESTEASESFIKMATMLRERTPTITRRVRGRRDLVNRSQTESTLISSATNYALDNPRANSMISTSSNDTSNSNPFMAAPSPTMPNSNFNATYILPQQTQSPSLSGTGITLTDTPSSWLQPIPEVNQQTPRYLSISIVEKITLANSDSILISGQIMVSYHGPASTSSIPLQLQHMDGMEQFSPNPQYITQQENGVYLLNTNNLKSDDQVPCFVYEINSSILALPVRLLPSWKCVDGITYLMIKHSKNVIMDMSKLNGNVQIFMPDQQVTNVQSTPQGIWDVGKHRLTWKLSDLFDQYSQQGGNIQHRLLAKFYVNGHGSPQPVHLNYQWHDSLASSLSISCDSLEIKHMKTMVQSHQIVYM</sequence>
<dbReference type="GO" id="GO:0032185">
    <property type="term" value="P:septin cytoskeleton organization"/>
    <property type="evidence" value="ECO:0007669"/>
    <property type="project" value="TreeGrafter"/>
</dbReference>
<dbReference type="EMBL" id="JAEPRC010000149">
    <property type="protein sequence ID" value="KAG2206445.1"/>
    <property type="molecule type" value="Genomic_DNA"/>
</dbReference>
<dbReference type="InterPro" id="IPR001060">
    <property type="entry name" value="FCH_dom"/>
</dbReference>
<feature type="domain" description="FCH" evidence="3">
    <location>
        <begin position="9"/>
        <end position="98"/>
    </location>
</feature>
<proteinExistence type="predicted"/>
<dbReference type="GO" id="GO:0030139">
    <property type="term" value="C:endocytic vesicle"/>
    <property type="evidence" value="ECO:0007669"/>
    <property type="project" value="TreeGrafter"/>
</dbReference>
<dbReference type="SUPFAM" id="SSF103657">
    <property type="entry name" value="BAR/IMD domain-like"/>
    <property type="match status" value="1"/>
</dbReference>
<feature type="compositionally biased region" description="Low complexity" evidence="2">
    <location>
        <begin position="236"/>
        <end position="250"/>
    </location>
</feature>
<name>A0A8H7RA01_9FUNG</name>
<dbReference type="PANTHER" id="PTHR23065:SF54">
    <property type="entry name" value="SUPPRESSOR OF YEAST PROFILIN DELETION"/>
    <property type="match status" value="1"/>
</dbReference>
<accession>A0A8H7RA01</accession>
<evidence type="ECO:0000256" key="2">
    <source>
        <dbReference type="SAM" id="MobiDB-lite"/>
    </source>
</evidence>
<comment type="caution">
    <text evidence="4">The sequence shown here is derived from an EMBL/GenBank/DDBJ whole genome shotgun (WGS) entry which is preliminary data.</text>
</comment>
<dbReference type="GO" id="GO:0005886">
    <property type="term" value="C:plasma membrane"/>
    <property type="evidence" value="ECO:0007669"/>
    <property type="project" value="TreeGrafter"/>
</dbReference>
<evidence type="ECO:0000313" key="5">
    <source>
        <dbReference type="Proteomes" id="UP000650833"/>
    </source>
</evidence>
<gene>
    <name evidence="4" type="ORF">INT46_006973</name>
</gene>
<feature type="region of interest" description="Disordered" evidence="2">
    <location>
        <begin position="266"/>
        <end position="285"/>
    </location>
</feature>
<evidence type="ECO:0000313" key="4">
    <source>
        <dbReference type="EMBL" id="KAG2206445.1"/>
    </source>
</evidence>
<evidence type="ECO:0000256" key="1">
    <source>
        <dbReference type="ARBA" id="ARBA00022583"/>
    </source>
</evidence>
<organism evidence="4 5">
    <name type="scientific">Mucor plumbeus</name>
    <dbReference type="NCBI Taxonomy" id="97098"/>
    <lineage>
        <taxon>Eukaryota</taxon>
        <taxon>Fungi</taxon>
        <taxon>Fungi incertae sedis</taxon>
        <taxon>Mucoromycota</taxon>
        <taxon>Mucoromycotina</taxon>
        <taxon>Mucoromycetes</taxon>
        <taxon>Mucorales</taxon>
        <taxon>Mucorineae</taxon>
        <taxon>Mucoraceae</taxon>
        <taxon>Mucor</taxon>
    </lineage>
</organism>
<dbReference type="Gene3D" id="1.20.1270.60">
    <property type="entry name" value="Arfaptin homology (AH) domain/BAR domain"/>
    <property type="match status" value="1"/>
</dbReference>
<feature type="region of interest" description="Disordered" evidence="2">
    <location>
        <begin position="231"/>
        <end position="260"/>
    </location>
</feature>
<protein>
    <recommendedName>
        <fullName evidence="3">FCH domain-containing protein</fullName>
    </recommendedName>
</protein>
<dbReference type="Pfam" id="PF10291">
    <property type="entry name" value="muHD"/>
    <property type="match status" value="1"/>
</dbReference>
<dbReference type="InterPro" id="IPR018808">
    <property type="entry name" value="Muniscin_C"/>
</dbReference>
<dbReference type="InterPro" id="IPR027267">
    <property type="entry name" value="AH/BAR_dom_sf"/>
</dbReference>
<keyword evidence="1" id="KW-0254">Endocytosis</keyword>
<dbReference type="Proteomes" id="UP000650833">
    <property type="component" value="Unassembled WGS sequence"/>
</dbReference>
<dbReference type="GO" id="GO:0032153">
    <property type="term" value="C:cell division site"/>
    <property type="evidence" value="ECO:0007669"/>
    <property type="project" value="TreeGrafter"/>
</dbReference>